<feature type="transmembrane region" description="Helical" evidence="13">
    <location>
        <begin position="55"/>
        <end position="72"/>
    </location>
</feature>
<evidence type="ECO:0000313" key="18">
    <source>
        <dbReference type="Proteomes" id="UP001427805"/>
    </source>
</evidence>
<evidence type="ECO:0000256" key="9">
    <source>
        <dbReference type="ARBA" id="ARBA00023310"/>
    </source>
</evidence>
<evidence type="ECO:0000256" key="4">
    <source>
        <dbReference type="ARBA" id="ARBA00022692"/>
    </source>
</evidence>
<evidence type="ECO:0000256" key="12">
    <source>
        <dbReference type="ARBA" id="ARBA00037847"/>
    </source>
</evidence>
<keyword evidence="7 13" id="KW-0406">Ion transport</keyword>
<evidence type="ECO:0000313" key="17">
    <source>
        <dbReference type="EMBL" id="MEN3748911.1"/>
    </source>
</evidence>
<evidence type="ECO:0000256" key="15">
    <source>
        <dbReference type="SAM" id="Coils"/>
    </source>
</evidence>
<keyword evidence="3 13" id="KW-0138">CF(0)</keyword>
<dbReference type="Proteomes" id="UP001427805">
    <property type="component" value="Unassembled WGS sequence"/>
</dbReference>
<comment type="caution">
    <text evidence="17">The sequence shown here is derived from an EMBL/GenBank/DDBJ whole genome shotgun (WGS) entry which is preliminary data.</text>
</comment>
<dbReference type="Pfam" id="PF00430">
    <property type="entry name" value="ATP-synt_B"/>
    <property type="match status" value="1"/>
</dbReference>
<name>A0ABV0BDR3_9SPHN</name>
<keyword evidence="13" id="KW-1003">Cell membrane</keyword>
<keyword evidence="2 13" id="KW-0813">Transport</keyword>
<organism evidence="17 18">
    <name type="scientific">Sphingomonas rustica</name>
    <dbReference type="NCBI Taxonomy" id="3103142"/>
    <lineage>
        <taxon>Bacteria</taxon>
        <taxon>Pseudomonadati</taxon>
        <taxon>Pseudomonadota</taxon>
        <taxon>Alphaproteobacteria</taxon>
        <taxon>Sphingomonadales</taxon>
        <taxon>Sphingomonadaceae</taxon>
        <taxon>Sphingomonas</taxon>
    </lineage>
</organism>
<keyword evidence="6 13" id="KW-1133">Transmembrane helix</keyword>
<dbReference type="RefSeq" id="WP_346247953.1">
    <property type="nucleotide sequence ID" value="NZ_JBDIZK010000011.1"/>
</dbReference>
<evidence type="ECO:0000256" key="6">
    <source>
        <dbReference type="ARBA" id="ARBA00022989"/>
    </source>
</evidence>
<evidence type="ECO:0000256" key="1">
    <source>
        <dbReference type="ARBA" id="ARBA00005513"/>
    </source>
</evidence>
<dbReference type="InterPro" id="IPR050059">
    <property type="entry name" value="ATP_synthase_B_chain"/>
</dbReference>
<evidence type="ECO:0000256" key="11">
    <source>
        <dbReference type="ARBA" id="ARBA00025614"/>
    </source>
</evidence>
<evidence type="ECO:0000256" key="7">
    <source>
        <dbReference type="ARBA" id="ARBA00023065"/>
    </source>
</evidence>
<evidence type="ECO:0000256" key="8">
    <source>
        <dbReference type="ARBA" id="ARBA00023136"/>
    </source>
</evidence>
<protein>
    <recommendedName>
        <fullName evidence="13">ATP synthase subunit b</fullName>
    </recommendedName>
    <alternativeName>
        <fullName evidence="13">ATP synthase F(0) sector subunit b</fullName>
    </alternativeName>
    <alternativeName>
        <fullName evidence="13">ATPase subunit I</fullName>
    </alternativeName>
    <alternativeName>
        <fullName evidence="13">F-type ATPase subunit b</fullName>
        <shortName evidence="13">F-ATPase subunit b</shortName>
    </alternativeName>
</protein>
<comment type="similarity">
    <text evidence="1 13 14">Belongs to the ATPase B chain family.</text>
</comment>
<evidence type="ECO:0000256" key="3">
    <source>
        <dbReference type="ARBA" id="ARBA00022547"/>
    </source>
</evidence>
<comment type="subcellular location">
    <subcellularLocation>
        <location evidence="13">Cell membrane</location>
        <topology evidence="13">Single-pass membrane protein</topology>
    </subcellularLocation>
    <subcellularLocation>
        <location evidence="12">Endomembrane system</location>
        <topology evidence="12">Single-pass membrane protein</topology>
    </subcellularLocation>
</comment>
<keyword evidence="4 13" id="KW-0812">Transmembrane</keyword>
<keyword evidence="15" id="KW-0175">Coiled coil</keyword>
<evidence type="ECO:0000256" key="14">
    <source>
        <dbReference type="RuleBase" id="RU003848"/>
    </source>
</evidence>
<dbReference type="CDD" id="cd06503">
    <property type="entry name" value="ATP-synt_Fo_b"/>
    <property type="match status" value="1"/>
</dbReference>
<dbReference type="PANTHER" id="PTHR33445:SF1">
    <property type="entry name" value="ATP SYNTHASE SUBUNIT B"/>
    <property type="match status" value="1"/>
</dbReference>
<dbReference type="EMBL" id="JBDIZK010000011">
    <property type="protein sequence ID" value="MEN3748911.1"/>
    <property type="molecule type" value="Genomic_DNA"/>
</dbReference>
<keyword evidence="8 13" id="KW-0472">Membrane</keyword>
<keyword evidence="9 13" id="KW-0066">ATP synthesis</keyword>
<feature type="region of interest" description="Disordered" evidence="16">
    <location>
        <begin position="17"/>
        <end position="48"/>
    </location>
</feature>
<feature type="coiled-coil region" evidence="15">
    <location>
        <begin position="87"/>
        <end position="157"/>
    </location>
</feature>
<comment type="subunit">
    <text evidence="13">F-type ATPases have 2 components, F(1) - the catalytic core - and F(0) - the membrane proton channel. F(1) has five subunits: alpha(3), beta(3), gamma(1), delta(1), epsilon(1). F(0) has three main subunits: a(1), b(2) and c(10-14). The alpha and beta chains form an alternating ring which encloses part of the gamma chain. F(1) is attached to F(0) by a central stalk formed by the gamma and epsilon chains, while a peripheral stalk is formed by the delta and b chains.</text>
</comment>
<evidence type="ECO:0000256" key="13">
    <source>
        <dbReference type="HAMAP-Rule" id="MF_01398"/>
    </source>
</evidence>
<evidence type="ECO:0000256" key="16">
    <source>
        <dbReference type="SAM" id="MobiDB-lite"/>
    </source>
</evidence>
<evidence type="ECO:0000256" key="10">
    <source>
        <dbReference type="ARBA" id="ARBA00025198"/>
    </source>
</evidence>
<gene>
    <name evidence="13" type="primary">atpF</name>
    <name evidence="17" type="ORF">TPR58_17175</name>
</gene>
<evidence type="ECO:0000256" key="5">
    <source>
        <dbReference type="ARBA" id="ARBA00022781"/>
    </source>
</evidence>
<comment type="function">
    <text evidence="11">Component of the F(0) channel, it forms part of the peripheral stalk, linking F(1) to F(0). The b'-subunit is a diverged and duplicated form of b found in plants and photosynthetic bacteria.</text>
</comment>
<comment type="function">
    <text evidence="10 13">F(1)F(0) ATP synthase produces ATP from ADP in the presence of a proton or sodium gradient. F-type ATPases consist of two structural domains, F(1) containing the extramembraneous catalytic core and F(0) containing the membrane proton channel, linked together by a central stalk and a peripheral stalk. During catalysis, ATP synthesis in the catalytic domain of F(1) is coupled via a rotary mechanism of the central stalk subunits to proton translocation.</text>
</comment>
<dbReference type="PANTHER" id="PTHR33445">
    <property type="entry name" value="ATP SYNTHASE SUBUNIT B', CHLOROPLASTIC"/>
    <property type="match status" value="1"/>
</dbReference>
<evidence type="ECO:0000256" key="2">
    <source>
        <dbReference type="ARBA" id="ARBA00022448"/>
    </source>
</evidence>
<dbReference type="InterPro" id="IPR002146">
    <property type="entry name" value="ATP_synth_b/b'su_bac/chlpt"/>
</dbReference>
<keyword evidence="5 13" id="KW-0375">Hydrogen ion transport</keyword>
<sequence length="210" mass="21801">MANPQVSADPVAQNLSEAKHGEGMPVPDTGTHAVTIEHSGPSESHPDPSVFGLDATVWVSIAMAVFIGILIWKKVPALITRGLDGQIAAIRARLDEAKALRAEAEALRDEYARKIAGAEAEAQAMLQHADQEAAALIAKAEADAQDLTARRAKMAEDKIAAAERAAIAEVRARAADAAARAAAAIIAEKHGAAADKALVDQSIAGLGRIN</sequence>
<dbReference type="HAMAP" id="MF_01398">
    <property type="entry name" value="ATP_synth_b_bprime"/>
    <property type="match status" value="1"/>
</dbReference>
<accession>A0ABV0BDR3</accession>
<proteinExistence type="inferred from homology"/>
<keyword evidence="18" id="KW-1185">Reference proteome</keyword>
<reference evidence="17 18" key="1">
    <citation type="submission" date="2024-05" db="EMBL/GenBank/DDBJ databases">
        <title>Sphingomonas sp. HF-S3 16S ribosomal RNA gene Genome sequencing and assembly.</title>
        <authorList>
            <person name="Lee H."/>
        </authorList>
    </citation>
    <scope>NUCLEOTIDE SEQUENCE [LARGE SCALE GENOMIC DNA]</scope>
    <source>
        <strain evidence="17 18">HF-S3</strain>
    </source>
</reference>